<reference evidence="11" key="1">
    <citation type="submission" date="2022-12" db="EMBL/GenBank/DDBJ databases">
        <title>Gycomyces niveus sp.nov., a novel actinomycete isolated from soil in Shouguang.</title>
        <authorList>
            <person name="Yang X."/>
        </authorList>
    </citation>
    <scope>NUCLEOTIDE SEQUENCE</scope>
    <source>
        <strain evidence="11">DSM 44724</strain>
    </source>
</reference>
<evidence type="ECO:0000256" key="1">
    <source>
        <dbReference type="ARBA" id="ARBA00001412"/>
    </source>
</evidence>
<dbReference type="Proteomes" id="UP001183604">
    <property type="component" value="Unassembled WGS sequence"/>
</dbReference>
<accession>A0A9X3SUZ5</accession>
<evidence type="ECO:0000259" key="10">
    <source>
        <dbReference type="Pfam" id="PF08532"/>
    </source>
</evidence>
<dbReference type="EMBL" id="JAPZVQ010000007">
    <property type="protein sequence ID" value="MDA1386085.1"/>
    <property type="molecule type" value="Genomic_DNA"/>
</dbReference>
<dbReference type="GO" id="GO:0009341">
    <property type="term" value="C:beta-galactosidase complex"/>
    <property type="evidence" value="ECO:0007669"/>
    <property type="project" value="InterPro"/>
</dbReference>
<evidence type="ECO:0000313" key="14">
    <source>
        <dbReference type="Proteomes" id="UP001183604"/>
    </source>
</evidence>
<evidence type="ECO:0000256" key="2">
    <source>
        <dbReference type="ARBA" id="ARBA00005940"/>
    </source>
</evidence>
<dbReference type="InterPro" id="IPR013738">
    <property type="entry name" value="Beta_galactosidase_Trimer"/>
</dbReference>
<evidence type="ECO:0000256" key="8">
    <source>
        <dbReference type="SAM" id="MobiDB-lite"/>
    </source>
</evidence>
<dbReference type="Pfam" id="PF02449">
    <property type="entry name" value="Glyco_hydro_42"/>
    <property type="match status" value="1"/>
</dbReference>
<dbReference type="RefSeq" id="WP_270122548.1">
    <property type="nucleotide sequence ID" value="NZ_BAAAOM010000001.1"/>
</dbReference>
<dbReference type="InterPro" id="IPR029062">
    <property type="entry name" value="Class_I_gatase-like"/>
</dbReference>
<keyword evidence="4" id="KW-0479">Metal-binding</keyword>
<dbReference type="Gene3D" id="3.40.50.880">
    <property type="match status" value="1"/>
</dbReference>
<reference evidence="12 14" key="2">
    <citation type="submission" date="2023-07" db="EMBL/GenBank/DDBJ databases">
        <title>Sequencing the genomes of 1000 actinobacteria strains.</title>
        <authorList>
            <person name="Klenk H.-P."/>
        </authorList>
    </citation>
    <scope>NUCLEOTIDE SEQUENCE [LARGE SCALE GENOMIC DNA]</scope>
    <source>
        <strain evidence="12 14">DSM 44724</strain>
    </source>
</reference>
<dbReference type="EC" id="3.2.1.23" evidence="3"/>
<keyword evidence="5 11" id="KW-0378">Hydrolase</keyword>
<dbReference type="GO" id="GO:0046872">
    <property type="term" value="F:metal ion binding"/>
    <property type="evidence" value="ECO:0007669"/>
    <property type="project" value="UniProtKB-KW"/>
</dbReference>
<comment type="caution">
    <text evidence="11">The sequence shown here is derived from an EMBL/GenBank/DDBJ whole genome shotgun (WGS) entry which is preliminary data.</text>
</comment>
<dbReference type="PANTHER" id="PTHR36447:SF2">
    <property type="entry name" value="BETA-GALACTOSIDASE YESZ"/>
    <property type="match status" value="1"/>
</dbReference>
<dbReference type="AlphaFoldDB" id="A0A9X3SUZ5"/>
<dbReference type="Proteomes" id="UP001145799">
    <property type="component" value="Unassembled WGS sequence"/>
</dbReference>
<dbReference type="Pfam" id="PF08532">
    <property type="entry name" value="Glyco_hydro_42M"/>
    <property type="match status" value="1"/>
</dbReference>
<evidence type="ECO:0000256" key="3">
    <source>
        <dbReference type="ARBA" id="ARBA00012756"/>
    </source>
</evidence>
<comment type="catalytic activity">
    <reaction evidence="1">
        <text>Hydrolysis of terminal non-reducing beta-D-galactose residues in beta-D-galactosides.</text>
        <dbReference type="EC" id="3.2.1.23"/>
    </reaction>
</comment>
<dbReference type="InterPro" id="IPR003476">
    <property type="entry name" value="Glyco_hydro_42"/>
</dbReference>
<dbReference type="SUPFAM" id="SSF51445">
    <property type="entry name" value="(Trans)glycosidases"/>
    <property type="match status" value="1"/>
</dbReference>
<keyword evidence="14" id="KW-1185">Reference proteome</keyword>
<keyword evidence="7 11" id="KW-0326">Glycosidase</keyword>
<feature type="region of interest" description="Disordered" evidence="8">
    <location>
        <begin position="1"/>
        <end position="31"/>
    </location>
</feature>
<dbReference type="SUPFAM" id="SSF52317">
    <property type="entry name" value="Class I glutamine amidotransferase-like"/>
    <property type="match status" value="1"/>
</dbReference>
<dbReference type="InterPro" id="IPR013529">
    <property type="entry name" value="Glyco_hydro_42_N"/>
</dbReference>
<evidence type="ECO:0000256" key="5">
    <source>
        <dbReference type="ARBA" id="ARBA00022801"/>
    </source>
</evidence>
<protein>
    <recommendedName>
        <fullName evidence="3">beta-galactosidase</fullName>
        <ecNumber evidence="3">3.2.1.23</ecNumber>
    </recommendedName>
</protein>
<dbReference type="Gene3D" id="3.20.20.80">
    <property type="entry name" value="Glycosidases"/>
    <property type="match status" value="1"/>
</dbReference>
<evidence type="ECO:0000313" key="12">
    <source>
        <dbReference type="EMBL" id="MDR7340757.1"/>
    </source>
</evidence>
<gene>
    <name evidence="12" type="ORF">J2S69_004476</name>
    <name evidence="11" type="ORF">O2L01_13915</name>
</gene>
<dbReference type="CDD" id="cd03143">
    <property type="entry name" value="A4_beta-galactosidase_middle_domain"/>
    <property type="match status" value="1"/>
</dbReference>
<evidence type="ECO:0000313" key="11">
    <source>
        <dbReference type="EMBL" id="MDA1386085.1"/>
    </source>
</evidence>
<dbReference type="EMBL" id="JAVDYD010000001">
    <property type="protein sequence ID" value="MDR7340757.1"/>
    <property type="molecule type" value="Genomic_DNA"/>
</dbReference>
<dbReference type="GO" id="GO:0005975">
    <property type="term" value="P:carbohydrate metabolic process"/>
    <property type="evidence" value="ECO:0007669"/>
    <property type="project" value="InterPro"/>
</dbReference>
<dbReference type="InterPro" id="IPR017853">
    <property type="entry name" value="GH"/>
</dbReference>
<name>A0A9X3SUZ5_9ACTN</name>
<evidence type="ECO:0000313" key="13">
    <source>
        <dbReference type="Proteomes" id="UP001145799"/>
    </source>
</evidence>
<feature type="domain" description="Beta-galactosidase trimerisation" evidence="10">
    <location>
        <begin position="403"/>
        <end position="608"/>
    </location>
</feature>
<proteinExistence type="inferred from homology"/>
<comment type="similarity">
    <text evidence="2">Belongs to the glycosyl hydrolase 42 family.</text>
</comment>
<evidence type="ECO:0000259" key="9">
    <source>
        <dbReference type="Pfam" id="PF02449"/>
    </source>
</evidence>
<evidence type="ECO:0000256" key="7">
    <source>
        <dbReference type="ARBA" id="ARBA00023295"/>
    </source>
</evidence>
<evidence type="ECO:0000256" key="4">
    <source>
        <dbReference type="ARBA" id="ARBA00022723"/>
    </source>
</evidence>
<dbReference type="GO" id="GO:0004565">
    <property type="term" value="F:beta-galactosidase activity"/>
    <property type="evidence" value="ECO:0007669"/>
    <property type="project" value="UniProtKB-EC"/>
</dbReference>
<feature type="domain" description="Glycoside hydrolase family 42 N-terminal" evidence="9">
    <location>
        <begin position="24"/>
        <end position="387"/>
    </location>
</feature>
<sequence>MRNSERPNARDLTGPGRLLVGANYHPHDSGPETWRRDAAMMRDAGITVVRLGHLAWDTFEPADGDFRFDWFDEVMDLMHEHGIGVLLDIAARPAPLWLHRKHPEIDVIDPDGTRRYPNHRYTVDAGDPHFREHAVRFTDRLTRRYADHPALAAFGIDNEPADGPISYSPNVLARFIDWLKAKYGTAEALNRAWAGQRWSRQIGDFDEIGLPRPGIAGGAPERLLDFRRFVSDEMNGYLDALFDTIETNAPGALTTSNMWYYAPSKHFDWAPGAYSGRLTRPGNGLYPSASILDTDSIRDALFGIARIRYEQAEPFWCTEFTTMTAVPGSIRRSAYASLMLGNQLVCGWTWQTMHAGEEQFLQGMVDWDGEPTRKLDEYRQIAAEFRRIEAHGFPCKVNAEIAIAMDFPSQIASAPFPERHDDQVLTAFRTVLDRNLDVRIVDLERSELDYRILIVPGVLVLDEAAADAVRGFVERGGTVVMTSYSAMLDADGQVFASTRPGRLADVFGIRVGPYEETALLNEIAKGRSGDDEVEVRFGDRSVRTKAPRFDLVEPRGAAVVATLGGPDREYPAVTEHQYGEGRAIYIALPTRREVLDAVLENEIERLGVRTGPQAPQGVMARAVTDRHVLYLNLDKESKPIDLPHAASGLLSGHRLEKGFILGAWDAELVELDPPR</sequence>
<evidence type="ECO:0000256" key="6">
    <source>
        <dbReference type="ARBA" id="ARBA00022833"/>
    </source>
</evidence>
<organism evidence="11 13">
    <name type="scientific">Glycomyces lechevalierae</name>
    <dbReference type="NCBI Taxonomy" id="256034"/>
    <lineage>
        <taxon>Bacteria</taxon>
        <taxon>Bacillati</taxon>
        <taxon>Actinomycetota</taxon>
        <taxon>Actinomycetes</taxon>
        <taxon>Glycomycetales</taxon>
        <taxon>Glycomycetaceae</taxon>
        <taxon>Glycomyces</taxon>
    </lineage>
</organism>
<keyword evidence="6" id="KW-0862">Zinc</keyword>
<dbReference type="PANTHER" id="PTHR36447">
    <property type="entry name" value="BETA-GALACTOSIDASE GANA"/>
    <property type="match status" value="1"/>
</dbReference>